<reference evidence="1 2" key="1">
    <citation type="submission" date="2018-06" db="EMBL/GenBank/DDBJ databases">
        <title>Draft genome sequence of Burkholderia reimsis strain BE51 isolated from a French agricultural soil.</title>
        <authorList>
            <person name="Esmaeel Q."/>
        </authorList>
    </citation>
    <scope>NUCLEOTIDE SEQUENCE [LARGE SCALE GENOMIC DNA]</scope>
    <source>
        <strain evidence="1 2">BE51</strain>
    </source>
</reference>
<gene>
    <name evidence="1" type="ORF">DPV79_23625</name>
</gene>
<comment type="caution">
    <text evidence="1">The sequence shown here is derived from an EMBL/GenBank/DDBJ whole genome shotgun (WGS) entry which is preliminary data.</text>
</comment>
<dbReference type="RefSeq" id="WP_113046614.1">
    <property type="nucleotide sequence ID" value="NZ_QMFZ01000021.1"/>
</dbReference>
<accession>A0A365QR22</accession>
<dbReference type="EMBL" id="QMFZ01000021">
    <property type="protein sequence ID" value="RBB36992.1"/>
    <property type="molecule type" value="Genomic_DNA"/>
</dbReference>
<organism evidence="1 2">
    <name type="scientific">Burkholderia reimsis</name>
    <dbReference type="NCBI Taxonomy" id="2234132"/>
    <lineage>
        <taxon>Bacteria</taxon>
        <taxon>Pseudomonadati</taxon>
        <taxon>Pseudomonadota</taxon>
        <taxon>Betaproteobacteria</taxon>
        <taxon>Burkholderiales</taxon>
        <taxon>Burkholderiaceae</taxon>
        <taxon>Burkholderia</taxon>
    </lineage>
</organism>
<dbReference type="AlphaFoldDB" id="A0A365QR22"/>
<evidence type="ECO:0000313" key="1">
    <source>
        <dbReference type="EMBL" id="RBB36992.1"/>
    </source>
</evidence>
<protein>
    <submittedName>
        <fullName evidence="1">Uncharacterized protein</fullName>
    </submittedName>
</protein>
<name>A0A365QR22_9BURK</name>
<sequence length="243" mass="24772">MTTSSQQTISSALAALGNSITGLGPGLQAIAATAASAEATAEAAIPKSQEGTAPGDVVVLDESGRLPAIDGSQLTNLPSPHGILPVLTIELGHGAQANGGRGIDMGNWYQLDFRIGVSAANGFQYTPNADGTITIPVGVYLVSGSAKILASSTGTYQLPAQMVFAVGQNYAFPGIYQYAVQQYPDAPIGIASISGVLGSLRMSGVQASWGDSSPLWMGFTKVLGSQNQTPLALQGFMSIVKIG</sequence>
<evidence type="ECO:0000313" key="2">
    <source>
        <dbReference type="Proteomes" id="UP000252458"/>
    </source>
</evidence>
<proteinExistence type="predicted"/>
<dbReference type="Proteomes" id="UP000252458">
    <property type="component" value="Unassembled WGS sequence"/>
</dbReference>
<keyword evidence="2" id="KW-1185">Reference proteome</keyword>